<dbReference type="InterPro" id="IPR012990">
    <property type="entry name" value="Beta-sandwich_Sec23_24"/>
</dbReference>
<protein>
    <submittedName>
        <fullName evidence="10">Uncharacterized protein</fullName>
    </submittedName>
</protein>
<dbReference type="Gene3D" id="2.60.40.1670">
    <property type="entry name" value="beta-sandwich domain of Sec23/24"/>
    <property type="match status" value="1"/>
</dbReference>
<dbReference type="OrthoDB" id="49016at2759"/>
<dbReference type="InterPro" id="IPR036180">
    <property type="entry name" value="Gelsolin-like_dom_sf"/>
</dbReference>
<dbReference type="GO" id="GO:0006886">
    <property type="term" value="P:intracellular protein transport"/>
    <property type="evidence" value="ECO:0007669"/>
    <property type="project" value="InterPro"/>
</dbReference>
<dbReference type="InterPro" id="IPR036174">
    <property type="entry name" value="Znf_Sec23_Sec24_sf"/>
</dbReference>
<dbReference type="GO" id="GO:0090110">
    <property type="term" value="P:COPII-coated vesicle cargo loading"/>
    <property type="evidence" value="ECO:0007669"/>
    <property type="project" value="TreeGrafter"/>
</dbReference>
<dbReference type="SUPFAM" id="SSF53300">
    <property type="entry name" value="vWA-like"/>
    <property type="match status" value="1"/>
</dbReference>
<evidence type="ECO:0000259" key="9">
    <source>
        <dbReference type="Pfam" id="PF08033"/>
    </source>
</evidence>
<dbReference type="Gene3D" id="1.20.120.730">
    <property type="entry name" value="Sec23/Sec24 helical domain"/>
    <property type="match status" value="1"/>
</dbReference>
<feature type="domain" description="Zinc finger Sec23/Sec24-type" evidence="6">
    <location>
        <begin position="124"/>
        <end position="162"/>
    </location>
</feature>
<dbReference type="GO" id="GO:0070971">
    <property type="term" value="C:endoplasmic reticulum exit site"/>
    <property type="evidence" value="ECO:0007669"/>
    <property type="project" value="TreeGrafter"/>
</dbReference>
<dbReference type="Gene3D" id="2.30.30.380">
    <property type="entry name" value="Zn-finger domain of Sec23/24"/>
    <property type="match status" value="1"/>
</dbReference>
<feature type="compositionally biased region" description="Basic and acidic residues" evidence="4">
    <location>
        <begin position="380"/>
        <end position="395"/>
    </location>
</feature>
<dbReference type="InterPro" id="IPR029006">
    <property type="entry name" value="ADF-H/Gelsolin-like_dom_sf"/>
</dbReference>
<evidence type="ECO:0000259" key="7">
    <source>
        <dbReference type="Pfam" id="PF04811"/>
    </source>
</evidence>
<evidence type="ECO:0000256" key="2">
    <source>
        <dbReference type="ARBA" id="ARBA00022448"/>
    </source>
</evidence>
<dbReference type="InterPro" id="IPR007123">
    <property type="entry name" value="Gelsolin-like_dom"/>
</dbReference>
<feature type="region of interest" description="Disordered" evidence="4">
    <location>
        <begin position="376"/>
        <end position="401"/>
    </location>
</feature>
<accession>A0A0C3RX72</accession>
<evidence type="ECO:0000256" key="1">
    <source>
        <dbReference type="ARBA" id="ARBA00008334"/>
    </source>
</evidence>
<dbReference type="GO" id="GO:0030127">
    <property type="term" value="C:COPII vesicle coat"/>
    <property type="evidence" value="ECO:0007669"/>
    <property type="project" value="InterPro"/>
</dbReference>
<dbReference type="InterPro" id="IPR050550">
    <property type="entry name" value="SEC23_SEC24_subfamily"/>
</dbReference>
<evidence type="ECO:0000259" key="6">
    <source>
        <dbReference type="Pfam" id="PF04810"/>
    </source>
</evidence>
<dbReference type="STRING" id="745531.A0A0C3RX72"/>
<dbReference type="PANTHER" id="PTHR13803:SF4">
    <property type="entry name" value="SECRETORY 24CD, ISOFORM C"/>
    <property type="match status" value="1"/>
</dbReference>
<evidence type="ECO:0000256" key="4">
    <source>
        <dbReference type="SAM" id="MobiDB-lite"/>
    </source>
</evidence>
<feature type="domain" description="Gelsolin-like" evidence="5">
    <location>
        <begin position="711"/>
        <end position="758"/>
    </location>
</feature>
<dbReference type="EMBL" id="KN840520">
    <property type="protein sequence ID" value="KIP06361.1"/>
    <property type="molecule type" value="Genomic_DNA"/>
</dbReference>
<evidence type="ECO:0000259" key="8">
    <source>
        <dbReference type="Pfam" id="PF04815"/>
    </source>
</evidence>
<dbReference type="Gene3D" id="3.40.20.10">
    <property type="entry name" value="Severin"/>
    <property type="match status" value="1"/>
</dbReference>
<evidence type="ECO:0000256" key="3">
    <source>
        <dbReference type="ARBA" id="ARBA00022927"/>
    </source>
</evidence>
<reference evidence="10 11" key="1">
    <citation type="journal article" date="2014" name="PLoS Genet.">
        <title>Analysis of the Phlebiopsis gigantea genome, transcriptome and secretome provides insight into its pioneer colonization strategies of wood.</title>
        <authorList>
            <person name="Hori C."/>
            <person name="Ishida T."/>
            <person name="Igarashi K."/>
            <person name="Samejima M."/>
            <person name="Suzuki H."/>
            <person name="Master E."/>
            <person name="Ferreira P."/>
            <person name="Ruiz-Duenas F.J."/>
            <person name="Held B."/>
            <person name="Canessa P."/>
            <person name="Larrondo L.F."/>
            <person name="Schmoll M."/>
            <person name="Druzhinina I.S."/>
            <person name="Kubicek C.P."/>
            <person name="Gaskell J.A."/>
            <person name="Kersten P."/>
            <person name="St John F."/>
            <person name="Glasner J."/>
            <person name="Sabat G."/>
            <person name="Splinter BonDurant S."/>
            <person name="Syed K."/>
            <person name="Yadav J."/>
            <person name="Mgbeahuruike A.C."/>
            <person name="Kovalchuk A."/>
            <person name="Asiegbu F.O."/>
            <person name="Lackner G."/>
            <person name="Hoffmeister D."/>
            <person name="Rencoret J."/>
            <person name="Gutierrez A."/>
            <person name="Sun H."/>
            <person name="Lindquist E."/>
            <person name="Barry K."/>
            <person name="Riley R."/>
            <person name="Grigoriev I.V."/>
            <person name="Henrissat B."/>
            <person name="Kues U."/>
            <person name="Berka R.M."/>
            <person name="Martinez A.T."/>
            <person name="Covert S.F."/>
            <person name="Blanchette R.A."/>
            <person name="Cullen D."/>
        </authorList>
    </citation>
    <scope>NUCLEOTIDE SEQUENCE [LARGE SCALE GENOMIC DNA]</scope>
    <source>
        <strain evidence="10 11">11061_1 CR5-6</strain>
    </source>
</reference>
<dbReference type="AlphaFoldDB" id="A0A0C3RX72"/>
<evidence type="ECO:0000259" key="5">
    <source>
        <dbReference type="Pfam" id="PF00626"/>
    </source>
</evidence>
<dbReference type="HOGENOM" id="CLU_004589_1_0_1"/>
<dbReference type="Pfam" id="PF04810">
    <property type="entry name" value="zf-Sec23_Sec24"/>
    <property type="match status" value="1"/>
</dbReference>
<gene>
    <name evidence="10" type="ORF">PHLGIDRAFT_19471</name>
</gene>
<dbReference type="SUPFAM" id="SSF81995">
    <property type="entry name" value="beta-sandwich domain of Sec23/24"/>
    <property type="match status" value="1"/>
</dbReference>
<keyword evidence="2" id="KW-0813">Transport</keyword>
<name>A0A0C3RX72_PHLG1</name>
<dbReference type="Gene3D" id="3.40.50.410">
    <property type="entry name" value="von Willebrand factor, type A domain"/>
    <property type="match status" value="1"/>
</dbReference>
<dbReference type="GO" id="GO:0008270">
    <property type="term" value="F:zinc ion binding"/>
    <property type="evidence" value="ECO:0007669"/>
    <property type="project" value="InterPro"/>
</dbReference>
<dbReference type="Proteomes" id="UP000053257">
    <property type="component" value="Unassembled WGS sequence"/>
</dbReference>
<dbReference type="GO" id="GO:0000149">
    <property type="term" value="F:SNARE binding"/>
    <property type="evidence" value="ECO:0007669"/>
    <property type="project" value="TreeGrafter"/>
</dbReference>
<evidence type="ECO:0000313" key="11">
    <source>
        <dbReference type="Proteomes" id="UP000053257"/>
    </source>
</evidence>
<proteinExistence type="inferred from homology"/>
<dbReference type="InterPro" id="IPR006895">
    <property type="entry name" value="Znf_Sec23_Sec24"/>
</dbReference>
<dbReference type="SUPFAM" id="SSF81811">
    <property type="entry name" value="Helical domain of Sec23/24"/>
    <property type="match status" value="1"/>
</dbReference>
<keyword evidence="11" id="KW-1185">Reference proteome</keyword>
<dbReference type="Pfam" id="PF04811">
    <property type="entry name" value="Sec23_trunk"/>
    <property type="match status" value="1"/>
</dbReference>
<dbReference type="SUPFAM" id="SSF82919">
    <property type="entry name" value="Zn-finger domain of Sec23/24"/>
    <property type="match status" value="1"/>
</dbReference>
<dbReference type="InterPro" id="IPR036175">
    <property type="entry name" value="Sec23/24_helical_dom_sf"/>
</dbReference>
<keyword evidence="3" id="KW-0653">Protein transport</keyword>
<dbReference type="InterPro" id="IPR006896">
    <property type="entry name" value="Sec23/24_trunk_dom"/>
</dbReference>
<dbReference type="Pfam" id="PF08033">
    <property type="entry name" value="Sec23_BS"/>
    <property type="match status" value="1"/>
</dbReference>
<evidence type="ECO:0000313" key="10">
    <source>
        <dbReference type="EMBL" id="KIP06361.1"/>
    </source>
</evidence>
<dbReference type="Pfam" id="PF04815">
    <property type="entry name" value="Sec23_helical"/>
    <property type="match status" value="1"/>
</dbReference>
<feature type="domain" description="Sec23/Sec24 beta-sandwich" evidence="9">
    <location>
        <begin position="473"/>
        <end position="557"/>
    </location>
</feature>
<feature type="domain" description="Sec23/Sec24 trunk" evidence="7">
    <location>
        <begin position="221"/>
        <end position="467"/>
    </location>
</feature>
<dbReference type="InterPro" id="IPR036465">
    <property type="entry name" value="vWFA_dom_sf"/>
</dbReference>
<dbReference type="InterPro" id="IPR006900">
    <property type="entry name" value="Sec23/24_helical_dom"/>
</dbReference>
<feature type="domain" description="Sec23/Sec24 helical" evidence="8">
    <location>
        <begin position="568"/>
        <end position="668"/>
    </location>
</feature>
<dbReference type="Pfam" id="PF00626">
    <property type="entry name" value="Gelsolin"/>
    <property type="match status" value="1"/>
</dbReference>
<comment type="similarity">
    <text evidence="1">Belongs to the SEC23/SEC24 family. SEC24 subfamily.</text>
</comment>
<dbReference type="PANTHER" id="PTHR13803">
    <property type="entry name" value="SEC24-RELATED PROTEIN"/>
    <property type="match status" value="1"/>
</dbReference>
<dbReference type="SUPFAM" id="SSF82754">
    <property type="entry name" value="C-terminal, gelsolin-like domain of Sec23/24"/>
    <property type="match status" value="1"/>
</dbReference>
<sequence length="843" mass="93687">MSKHSIPQPPHSAGVSYKGLRAAIDPTQIPSPIEVIEADREVWEGKTFMTLPGNHVPLSTTDFVAIDQGNSSPKFLRMSTWNVPSTSRLAAECGIPIAAVIQPFAEQDPREEPVPLVDTGEMGPPRCAKCRGYINPWCTWVAGGYRWKCNLCAHETEVSTEYFSNLDSNFLRLDHLQRPELNKGTVDFAVSREYWAPHPPPRIEPLYQPVLPSPEAGFRQPQPMAFVFVIEITAEAIHSGFATKSCESLLRTLYGGQLDDGTQVEPCFPEQSRICIMSFDRTLQFYEFSGRHDRPVMMVVSDIEDVFVPMTEGLFVNPYQTRAGIENLLQTLPQQNSESASYDSALGAALIGAMDTLVGRGGQIVLFASTLPTVGPGHLRPREDESSLHETDKETSLYTPRNETWNDIGSQCAEEGIGVNMFLGMSKPIDIGTIGTACSTSGGEIFFHPRFDPVRDALAMASQLRRLVSRITGYSCAMRIRTSEGLRSVKQYGNFYEGPSNDLQFGTLDADKAIGVMFDHARTLDDRQYAFVQAATLYTSADGQRRVRVCNVALQVAALAGNVFRFADMDTVVAIMMREAVSKLPTQKIAYIHEELTEKAASILLGYRKYCAAATAPSQLIIPEAFRALPVYTLAMVKNRALKPRSVSSDVRNYTTHKILCMGVRNSMHHLYPRMLALHDLDDVIALPNPDSGEIELPSLMRDSHLFMEGHGVYLIDNEETMILWVGQSVSPQVLLDLFGVDDINSLDRRMTHLPKLQSRLSTQVQNILAHRYRQRGKIPKFCMARQNMDGAEIDFSDMLIEDQNNGAMSYLDYLCIIHKQISTVLTTGASLSGSSGFRGSIW</sequence>
<organism evidence="10 11">
    <name type="scientific">Phlebiopsis gigantea (strain 11061_1 CR5-6)</name>
    <name type="common">White-rot fungus</name>
    <name type="synonym">Peniophora gigantea</name>
    <dbReference type="NCBI Taxonomy" id="745531"/>
    <lineage>
        <taxon>Eukaryota</taxon>
        <taxon>Fungi</taxon>
        <taxon>Dikarya</taxon>
        <taxon>Basidiomycota</taxon>
        <taxon>Agaricomycotina</taxon>
        <taxon>Agaricomycetes</taxon>
        <taxon>Polyporales</taxon>
        <taxon>Phanerochaetaceae</taxon>
        <taxon>Phlebiopsis</taxon>
    </lineage>
</organism>